<sequence length="244" mass="26554">MRWLLMVSLLVASLLPSPRARAAEPVDLLLTLVTDVSRSVDDAEFALEKEGYRIAFTSGEVIEAIRSGPLGAIAVTYIEFASGYEVRTVVDWTVIRDEPSAQAFAQKLRDAPRSFWGRTAIGAGMEHALKALETAPFEAQRRVIDVCGDGTNNNGPDVELVRDRAVESGVVVNGLAIVNENPVSWTFAHVQPPGGLPNWYREHVIGGPGSFVIEIQDFRSFGAAMTRKLISEIAMTDGASPLFR</sequence>
<reference evidence="3 4" key="1">
    <citation type="submission" date="2019-09" db="EMBL/GenBank/DDBJ databases">
        <title>Genome sequence of Rhodovastum atsumiense, a diverse member of the Acetobacteraceae family of non-sulfur purple photosynthetic bacteria.</title>
        <authorList>
            <person name="Meyer T."/>
            <person name="Kyndt J."/>
        </authorList>
    </citation>
    <scope>NUCLEOTIDE SEQUENCE [LARGE SCALE GENOMIC DNA]</scope>
    <source>
        <strain evidence="3 4">DSM 21279</strain>
    </source>
</reference>
<dbReference type="PROSITE" id="PS50234">
    <property type="entry name" value="VWFA"/>
    <property type="match status" value="1"/>
</dbReference>
<feature type="chain" id="PRO_5024448759" evidence="1">
    <location>
        <begin position="23"/>
        <end position="244"/>
    </location>
</feature>
<comment type="caution">
    <text evidence="3">The sequence shown here is derived from an EMBL/GenBank/DDBJ whole genome shotgun (WGS) entry which is preliminary data.</text>
</comment>
<keyword evidence="1" id="KW-0732">Signal</keyword>
<evidence type="ECO:0000256" key="1">
    <source>
        <dbReference type="SAM" id="SignalP"/>
    </source>
</evidence>
<name>A0A5M6IVN0_9PROT</name>
<dbReference type="OrthoDB" id="9792179at2"/>
<evidence type="ECO:0000313" key="4">
    <source>
        <dbReference type="Proteomes" id="UP000325255"/>
    </source>
</evidence>
<dbReference type="SUPFAM" id="SSF53300">
    <property type="entry name" value="vWA-like"/>
    <property type="match status" value="1"/>
</dbReference>
<proteinExistence type="predicted"/>
<dbReference type="EMBL" id="VWPK01000012">
    <property type="protein sequence ID" value="KAA5612374.1"/>
    <property type="molecule type" value="Genomic_DNA"/>
</dbReference>
<feature type="signal peptide" evidence="1">
    <location>
        <begin position="1"/>
        <end position="22"/>
    </location>
</feature>
<dbReference type="Proteomes" id="UP000325255">
    <property type="component" value="Unassembled WGS sequence"/>
</dbReference>
<dbReference type="RefSeq" id="WP_150040473.1">
    <property type="nucleotide sequence ID" value="NZ_OW485601.1"/>
</dbReference>
<feature type="domain" description="VWFA" evidence="2">
    <location>
        <begin position="29"/>
        <end position="233"/>
    </location>
</feature>
<dbReference type="Gene3D" id="3.40.50.410">
    <property type="entry name" value="von Willebrand factor, type A domain"/>
    <property type="match status" value="1"/>
</dbReference>
<dbReference type="AlphaFoldDB" id="A0A5M6IVN0"/>
<evidence type="ECO:0000259" key="2">
    <source>
        <dbReference type="PROSITE" id="PS50234"/>
    </source>
</evidence>
<dbReference type="InterPro" id="IPR010607">
    <property type="entry name" value="DUF1194"/>
</dbReference>
<dbReference type="InterPro" id="IPR036465">
    <property type="entry name" value="vWFA_dom_sf"/>
</dbReference>
<protein>
    <submittedName>
        <fullName evidence="3">DUF1194 domain-containing protein</fullName>
    </submittedName>
</protein>
<organism evidence="3 4">
    <name type="scientific">Rhodovastum atsumiense</name>
    <dbReference type="NCBI Taxonomy" id="504468"/>
    <lineage>
        <taxon>Bacteria</taxon>
        <taxon>Pseudomonadati</taxon>
        <taxon>Pseudomonadota</taxon>
        <taxon>Alphaproteobacteria</taxon>
        <taxon>Acetobacterales</taxon>
        <taxon>Acetobacteraceae</taxon>
        <taxon>Rhodovastum</taxon>
    </lineage>
</organism>
<dbReference type="InterPro" id="IPR002035">
    <property type="entry name" value="VWF_A"/>
</dbReference>
<evidence type="ECO:0000313" key="3">
    <source>
        <dbReference type="EMBL" id="KAA5612374.1"/>
    </source>
</evidence>
<accession>A0A5M6IVN0</accession>
<gene>
    <name evidence="3" type="ORF">F1189_09350</name>
</gene>
<dbReference type="Pfam" id="PF06707">
    <property type="entry name" value="DUF1194"/>
    <property type="match status" value="1"/>
</dbReference>
<keyword evidence="4" id="KW-1185">Reference proteome</keyword>